<name>A0AAD9I1Z3_9PEZI</name>
<organism evidence="1 2">
    <name type="scientific">Phyllachora maydis</name>
    <dbReference type="NCBI Taxonomy" id="1825666"/>
    <lineage>
        <taxon>Eukaryota</taxon>
        <taxon>Fungi</taxon>
        <taxon>Dikarya</taxon>
        <taxon>Ascomycota</taxon>
        <taxon>Pezizomycotina</taxon>
        <taxon>Sordariomycetes</taxon>
        <taxon>Sordariomycetidae</taxon>
        <taxon>Phyllachorales</taxon>
        <taxon>Phyllachoraceae</taxon>
        <taxon>Phyllachora</taxon>
    </lineage>
</organism>
<proteinExistence type="predicted"/>
<protein>
    <submittedName>
        <fullName evidence="1">Uncharacterized protein</fullName>
    </submittedName>
</protein>
<sequence length="79" mass="8981">MADKPHPASWLWAKAQNEAAAEKDFDGSELRESDAGTNFIQSLEKRLKLSVFCSQTTWMRCRRSGSPELRTNVEFYGPT</sequence>
<evidence type="ECO:0000313" key="2">
    <source>
        <dbReference type="Proteomes" id="UP001217918"/>
    </source>
</evidence>
<evidence type="ECO:0000313" key="1">
    <source>
        <dbReference type="EMBL" id="KAK2069035.1"/>
    </source>
</evidence>
<dbReference type="Proteomes" id="UP001217918">
    <property type="component" value="Unassembled WGS sequence"/>
</dbReference>
<keyword evidence="2" id="KW-1185">Reference proteome</keyword>
<dbReference type="EMBL" id="JAQQPM010000002">
    <property type="protein sequence ID" value="KAK2069035.1"/>
    <property type="molecule type" value="Genomic_DNA"/>
</dbReference>
<gene>
    <name evidence="1" type="ORF">P8C59_003643</name>
</gene>
<dbReference type="AlphaFoldDB" id="A0AAD9I1Z3"/>
<accession>A0AAD9I1Z3</accession>
<comment type="caution">
    <text evidence="1">The sequence shown here is derived from an EMBL/GenBank/DDBJ whole genome shotgun (WGS) entry which is preliminary data.</text>
</comment>
<reference evidence="1" key="1">
    <citation type="journal article" date="2023" name="Mol. Plant Microbe Interact.">
        <title>Elucidating the Obligate Nature and Biological Capacity of an Invasive Fungal Corn Pathogen.</title>
        <authorList>
            <person name="MacCready J.S."/>
            <person name="Roggenkamp E.M."/>
            <person name="Gdanetz K."/>
            <person name="Chilvers M.I."/>
        </authorList>
    </citation>
    <scope>NUCLEOTIDE SEQUENCE</scope>
    <source>
        <strain evidence="1">PM02</strain>
    </source>
</reference>